<dbReference type="RefSeq" id="WP_378518465.1">
    <property type="nucleotide sequence ID" value="NZ_CBCSDI010000066.1"/>
</dbReference>
<evidence type="ECO:0000256" key="2">
    <source>
        <dbReference type="SAM" id="Phobius"/>
    </source>
</evidence>
<keyword evidence="2" id="KW-0472">Membrane</keyword>
<reference evidence="3 4" key="1">
    <citation type="submission" date="2024-09" db="EMBL/GenBank/DDBJ databases">
        <authorList>
            <person name="Sun Q."/>
            <person name="Mori K."/>
        </authorList>
    </citation>
    <scope>NUCLEOTIDE SEQUENCE [LARGE SCALE GENOMIC DNA]</scope>
    <source>
        <strain evidence="3 4">CCM 8654</strain>
    </source>
</reference>
<dbReference type="InterPro" id="IPR046112">
    <property type="entry name" value="DUF6049"/>
</dbReference>
<keyword evidence="4" id="KW-1185">Reference proteome</keyword>
<comment type="caution">
    <text evidence="3">The sequence shown here is derived from an EMBL/GenBank/DDBJ whole genome shotgun (WGS) entry which is preliminary data.</text>
</comment>
<proteinExistence type="predicted"/>
<sequence>MPRPSDVRAALGALTARGAPVGVVVAVLLPVLLAVVLGGAAGAAAAPADEADPLVVHIDSIDPVLPRSGKVRITGTVTNTSDVTFTRVNTHAFASQSPILAPLLLANSASTVPPSAYVGERVTVPGTFDTIDSLAPGETQRFSDSIPRSLLGVPDEAGVYWIGVHAIGDGAVPRDTVADGRARTFIPVLPPGERTQELSLVLPLRMRVWYDEDGRIGGVDRWVRRLADGGSLDGVLDTAEAAGSTPYTWLVDPAVLQAVRRLAVGNPPRSLVPDQRVPGQEPTETPSGTPSTDSPAPVAPVEADDDEQLDPEIQAAATDWLARFATLVGTDEVLTLPFGDLDVDAAVRNGSGRFAEAQARSAEVMGELGLAARPAVAPESGRMSPDAIAATPEGTVLMLADTAFAIPPSSSSSTVRLLGHKVVVTSTGAESGGPAPTAATDPLAVRQRVISEAALRALAPDAPALVMNLPSTWRDTDAAKFFDQLDQPWLSPVLVTSLEARPARSVDASTLVYGEDETDAELPASAFVAADRTTETAALLEEVLTLQTTIEAQVRDETLVTLSEHHRQRPRPARLAADRVTEALRDDLGSITIEAPPGVTLSSDSGPLGATLVNGLDQPVTVGIGVSSDGSLTLTGDSVRTLGPRARSVVRFKASATEAGIHRVRLRVTSAEGVALGASDEVPIRAARVSALIWGVMAAGALVLFGMIGYRLPAQVRARRAELRAAESEPEDEPVSDPEPEAP</sequence>
<evidence type="ECO:0000256" key="1">
    <source>
        <dbReference type="SAM" id="MobiDB-lite"/>
    </source>
</evidence>
<accession>A0ABV6E1T2</accession>
<feature type="compositionally biased region" description="Low complexity" evidence="1">
    <location>
        <begin position="278"/>
        <end position="292"/>
    </location>
</feature>
<dbReference type="Proteomes" id="UP001589698">
    <property type="component" value="Unassembled WGS sequence"/>
</dbReference>
<dbReference type="EMBL" id="JBHLXH010000001">
    <property type="protein sequence ID" value="MFC0222779.1"/>
    <property type="molecule type" value="Genomic_DNA"/>
</dbReference>
<keyword evidence="2" id="KW-1133">Transmembrane helix</keyword>
<feature type="transmembrane region" description="Helical" evidence="2">
    <location>
        <begin position="691"/>
        <end position="710"/>
    </location>
</feature>
<name>A0ABV6E1T2_9ACTN</name>
<evidence type="ECO:0000313" key="3">
    <source>
        <dbReference type="EMBL" id="MFC0222779.1"/>
    </source>
</evidence>
<organism evidence="3 4">
    <name type="scientific">Nocardioides zeicaulis</name>
    <dbReference type="NCBI Taxonomy" id="1776857"/>
    <lineage>
        <taxon>Bacteria</taxon>
        <taxon>Bacillati</taxon>
        <taxon>Actinomycetota</taxon>
        <taxon>Actinomycetes</taxon>
        <taxon>Propionibacteriales</taxon>
        <taxon>Nocardioidaceae</taxon>
        <taxon>Nocardioides</taxon>
    </lineage>
</organism>
<protein>
    <submittedName>
        <fullName evidence="3">DUF6049 family protein</fullName>
    </submittedName>
</protein>
<keyword evidence="2" id="KW-0812">Transmembrane</keyword>
<feature type="compositionally biased region" description="Acidic residues" evidence="1">
    <location>
        <begin position="728"/>
        <end position="743"/>
    </location>
</feature>
<feature type="region of interest" description="Disordered" evidence="1">
    <location>
        <begin position="721"/>
        <end position="743"/>
    </location>
</feature>
<feature type="region of interest" description="Disordered" evidence="1">
    <location>
        <begin position="267"/>
        <end position="307"/>
    </location>
</feature>
<evidence type="ECO:0000313" key="4">
    <source>
        <dbReference type="Proteomes" id="UP001589698"/>
    </source>
</evidence>
<dbReference type="Pfam" id="PF19516">
    <property type="entry name" value="DUF6049"/>
    <property type="match status" value="1"/>
</dbReference>
<gene>
    <name evidence="3" type="ORF">ACFFJG_09815</name>
</gene>